<reference evidence="2" key="1">
    <citation type="submission" date="2020-04" db="EMBL/GenBank/DDBJ databases">
        <title>Analysis of mating type loci in Filobasidium floriforme.</title>
        <authorList>
            <person name="Nowrousian M."/>
        </authorList>
    </citation>
    <scope>NUCLEOTIDE SEQUENCE</scope>
    <source>
        <strain evidence="2">CBS 6242</strain>
    </source>
</reference>
<feature type="transmembrane region" description="Helical" evidence="1">
    <location>
        <begin position="136"/>
        <end position="157"/>
    </location>
</feature>
<keyword evidence="1" id="KW-0812">Transmembrane</keyword>
<feature type="transmembrane region" description="Helical" evidence="1">
    <location>
        <begin position="177"/>
        <end position="199"/>
    </location>
</feature>
<name>A0A8K0NNA8_9TREE</name>
<accession>A0A8K0NNA8</accession>
<protein>
    <recommendedName>
        <fullName evidence="4">Pali-domain-containing protein</fullName>
    </recommendedName>
</protein>
<feature type="transmembrane region" description="Helical" evidence="1">
    <location>
        <begin position="29"/>
        <end position="53"/>
    </location>
</feature>
<comment type="caution">
    <text evidence="2">The sequence shown here is derived from an EMBL/GenBank/DDBJ whole genome shotgun (WGS) entry which is preliminary data.</text>
</comment>
<sequence>MFGRRKNSDVGTVTTTYTETTSRRPSINYILASLLTLAGAVLLWLCAFSTPFIRSIYYIGLRGGDADRLGTFGYCVRRGSIRCIQKVGYNYPLIPGNPNGLTGSLIITAISAGLASLAFFGLLFAIFRQRGGFPGFILTFLSAFLAVVSFVLALIAFVTLHERLEDINNGPEYGPALWMHLAGTACLLLAVPLVLLGWIRQRKGKHQHDEVYVAPTPVVRETYVEPEPVRETYVTPVTTAPVRETYVAPTPAPIVPTTYAPPATAYPEAQEHTAVYRTPENQAVFHGQPITTRYESNYSSTGNNQGVTTGYNTYESNNNNSYLANQRTYSGVTTAPLAAPVAPSHYRGDSRY</sequence>
<dbReference type="PANTHER" id="PTHR28013:SF4">
    <property type="entry name" value="MARVEL DOMAIN-CONTAINING PROTEIN"/>
    <property type="match status" value="1"/>
</dbReference>
<gene>
    <name evidence="2" type="ORF">FFLO_06144</name>
</gene>
<dbReference type="AlphaFoldDB" id="A0A8K0NNA8"/>
<dbReference type="Pfam" id="PF06687">
    <property type="entry name" value="SUR7"/>
    <property type="match status" value="1"/>
</dbReference>
<keyword evidence="3" id="KW-1185">Reference proteome</keyword>
<keyword evidence="1" id="KW-1133">Transmembrane helix</keyword>
<evidence type="ECO:0000313" key="3">
    <source>
        <dbReference type="Proteomes" id="UP000812966"/>
    </source>
</evidence>
<evidence type="ECO:0000256" key="1">
    <source>
        <dbReference type="SAM" id="Phobius"/>
    </source>
</evidence>
<dbReference type="InterPro" id="IPR051380">
    <property type="entry name" value="pH-response_reg_palI/RIM9"/>
</dbReference>
<feature type="transmembrane region" description="Helical" evidence="1">
    <location>
        <begin position="105"/>
        <end position="127"/>
    </location>
</feature>
<dbReference type="PANTHER" id="PTHR28013">
    <property type="entry name" value="PROTEIN DCV1-RELATED"/>
    <property type="match status" value="1"/>
</dbReference>
<keyword evidence="1" id="KW-0472">Membrane</keyword>
<dbReference type="OrthoDB" id="2592226at2759"/>
<dbReference type="EMBL" id="JABELV010000182">
    <property type="protein sequence ID" value="KAG7528463.1"/>
    <property type="molecule type" value="Genomic_DNA"/>
</dbReference>
<dbReference type="InterPro" id="IPR009571">
    <property type="entry name" value="SUR7/Rim9-like_fungi"/>
</dbReference>
<dbReference type="Proteomes" id="UP000812966">
    <property type="component" value="Unassembled WGS sequence"/>
</dbReference>
<evidence type="ECO:0000313" key="2">
    <source>
        <dbReference type="EMBL" id="KAG7528463.1"/>
    </source>
</evidence>
<dbReference type="GO" id="GO:0032153">
    <property type="term" value="C:cell division site"/>
    <property type="evidence" value="ECO:0007669"/>
    <property type="project" value="TreeGrafter"/>
</dbReference>
<dbReference type="GO" id="GO:0005886">
    <property type="term" value="C:plasma membrane"/>
    <property type="evidence" value="ECO:0007669"/>
    <property type="project" value="InterPro"/>
</dbReference>
<dbReference type="GO" id="GO:0035838">
    <property type="term" value="C:growing cell tip"/>
    <property type="evidence" value="ECO:0007669"/>
    <property type="project" value="TreeGrafter"/>
</dbReference>
<evidence type="ECO:0008006" key="4">
    <source>
        <dbReference type="Google" id="ProtNLM"/>
    </source>
</evidence>
<proteinExistence type="predicted"/>
<organism evidence="2 3">
    <name type="scientific">Filobasidium floriforme</name>
    <dbReference type="NCBI Taxonomy" id="5210"/>
    <lineage>
        <taxon>Eukaryota</taxon>
        <taxon>Fungi</taxon>
        <taxon>Dikarya</taxon>
        <taxon>Basidiomycota</taxon>
        <taxon>Agaricomycotina</taxon>
        <taxon>Tremellomycetes</taxon>
        <taxon>Filobasidiales</taxon>
        <taxon>Filobasidiaceae</taxon>
        <taxon>Filobasidium</taxon>
    </lineage>
</organism>